<evidence type="ECO:0000313" key="5">
    <source>
        <dbReference type="Proteomes" id="UP000005222"/>
    </source>
</evidence>
<dbReference type="GO" id="GO:0000171">
    <property type="term" value="F:ribonuclease MRP activity"/>
    <property type="evidence" value="ECO:0007669"/>
    <property type="project" value="TreeGrafter"/>
</dbReference>
<evidence type="ECO:0000313" key="4">
    <source>
        <dbReference type="EMBL" id="CCE73135.1"/>
    </source>
</evidence>
<keyword evidence="5" id="KW-1185">Reference proteome</keyword>
<evidence type="ECO:0000256" key="3">
    <source>
        <dbReference type="ARBA" id="ARBA00023242"/>
    </source>
</evidence>
<keyword evidence="2" id="KW-0819">tRNA processing</keyword>
<dbReference type="GO" id="GO:0001682">
    <property type="term" value="P:tRNA 5'-leader removal"/>
    <property type="evidence" value="ECO:0007669"/>
    <property type="project" value="InterPro"/>
</dbReference>
<dbReference type="PANTHER" id="PTHR28256:SF1">
    <property type="entry name" value="RIBONUCLEASES P_MRP PROTEIN SUBUNIT POP7"/>
    <property type="match status" value="1"/>
</dbReference>
<dbReference type="PANTHER" id="PTHR28256">
    <property type="entry name" value="RIBONUCLEASES P/MRP PROTEIN SUBUNIT POP7"/>
    <property type="match status" value="1"/>
</dbReference>
<reference evidence="4 5" key="1">
    <citation type="journal article" date="2012" name="G3 (Bethesda)">
        <title>Pichia sorbitophila, an interspecies yeast hybrid reveals early steps of genome resolution following polyploidization.</title>
        <authorList>
            <person name="Leh Louis V."/>
            <person name="Despons L."/>
            <person name="Friedrich A."/>
            <person name="Martin T."/>
            <person name="Durrens P."/>
            <person name="Casaregola S."/>
            <person name="Neuveglise C."/>
            <person name="Fairhead C."/>
            <person name="Marck C."/>
            <person name="Cruz J.A."/>
            <person name="Straub M.L."/>
            <person name="Kugler V."/>
            <person name="Sacerdot C."/>
            <person name="Uzunov Z."/>
            <person name="Thierry A."/>
            <person name="Weiss S."/>
            <person name="Bleykasten C."/>
            <person name="De Montigny J."/>
            <person name="Jacques N."/>
            <person name="Jung P."/>
            <person name="Lemaire M."/>
            <person name="Mallet S."/>
            <person name="Morel G."/>
            <person name="Richard G.F."/>
            <person name="Sarkar A."/>
            <person name="Savel G."/>
            <person name="Schacherer J."/>
            <person name="Seret M.L."/>
            <person name="Talla E."/>
            <person name="Samson G."/>
            <person name="Jubin C."/>
            <person name="Poulain J."/>
            <person name="Vacherie B."/>
            <person name="Barbe V."/>
            <person name="Pelletier E."/>
            <person name="Sherman D.J."/>
            <person name="Westhof E."/>
            <person name="Weissenbach J."/>
            <person name="Baret P.V."/>
            <person name="Wincker P."/>
            <person name="Gaillardin C."/>
            <person name="Dujon B."/>
            <person name="Souciet J.L."/>
        </authorList>
    </citation>
    <scope>NUCLEOTIDE SEQUENCE [LARGE SCALE GENOMIC DNA]</scope>
    <source>
        <strain evidence="5">ATCC MYA-4447 / BCRC 22081 / CBS 7064 / NBRC 10061 / NRRL Y-12695</strain>
    </source>
</reference>
<dbReference type="InParanoid" id="G8YT84"/>
<dbReference type="FunCoup" id="G8YT84">
    <property type="interactions" value="148"/>
</dbReference>
<protein>
    <submittedName>
        <fullName evidence="4">Piso0_000156 protein</fullName>
    </submittedName>
</protein>
<dbReference type="STRING" id="559304.G8YT84"/>
<dbReference type="GO" id="GO:0006364">
    <property type="term" value="P:rRNA processing"/>
    <property type="evidence" value="ECO:0007669"/>
    <property type="project" value="TreeGrafter"/>
</dbReference>
<dbReference type="GO" id="GO:0000172">
    <property type="term" value="C:ribonuclease MRP complex"/>
    <property type="evidence" value="ECO:0007669"/>
    <property type="project" value="InterPro"/>
</dbReference>
<dbReference type="EMBL" id="FO082058">
    <property type="protein sequence ID" value="CCE73135.1"/>
    <property type="molecule type" value="Genomic_DNA"/>
</dbReference>
<dbReference type="OrthoDB" id="5416589at2759"/>
<dbReference type="InterPro" id="IPR020241">
    <property type="entry name" value="RNase_P/MRP_Pop7_fungi"/>
</dbReference>
<evidence type="ECO:0000256" key="1">
    <source>
        <dbReference type="ARBA" id="ARBA00004123"/>
    </source>
</evidence>
<dbReference type="AlphaFoldDB" id="G8YT84"/>
<dbReference type="GO" id="GO:0003723">
    <property type="term" value="F:RNA binding"/>
    <property type="evidence" value="ECO:0007669"/>
    <property type="project" value="TreeGrafter"/>
</dbReference>
<dbReference type="HOGENOM" id="CLU_133944_0_0_1"/>
<dbReference type="OMA" id="HRANIHI"/>
<evidence type="ECO:0000256" key="2">
    <source>
        <dbReference type="ARBA" id="ARBA00022694"/>
    </source>
</evidence>
<organism evidence="4 5">
    <name type="scientific">Pichia sorbitophila (strain ATCC MYA-4447 / BCRC 22081 / CBS 7064 / NBRC 10061 / NRRL Y-12695)</name>
    <name type="common">Hybrid yeast</name>
    <dbReference type="NCBI Taxonomy" id="559304"/>
    <lineage>
        <taxon>Eukaryota</taxon>
        <taxon>Fungi</taxon>
        <taxon>Dikarya</taxon>
        <taxon>Ascomycota</taxon>
        <taxon>Saccharomycotina</taxon>
        <taxon>Pichiomycetes</taxon>
        <taxon>Debaryomycetaceae</taxon>
        <taxon>Millerozyma</taxon>
    </lineage>
</organism>
<dbReference type="GO" id="GO:0005655">
    <property type="term" value="C:nucleolar ribonuclease P complex"/>
    <property type="evidence" value="ECO:0007669"/>
    <property type="project" value="InterPro"/>
</dbReference>
<proteinExistence type="predicted"/>
<accession>G8YT84</accession>
<dbReference type="InterPro" id="IPR014612">
    <property type="entry name" value="Pop7/Rpp20"/>
</dbReference>
<dbReference type="GO" id="GO:0034965">
    <property type="term" value="P:intronic box C/D snoRNA processing"/>
    <property type="evidence" value="ECO:0007669"/>
    <property type="project" value="TreeGrafter"/>
</dbReference>
<dbReference type="eggNOG" id="ENOG502S59H">
    <property type="taxonomic scope" value="Eukaryota"/>
</dbReference>
<gene>
    <name evidence="4" type="primary">Piso0_000156</name>
    <name evidence="4" type="ORF">GNLVRS01_PISO0B03323g</name>
</gene>
<dbReference type="Pfam" id="PF12328">
    <property type="entry name" value="Rpp20"/>
    <property type="match status" value="1"/>
</dbReference>
<comment type="subcellular location">
    <subcellularLocation>
        <location evidence="1">Nucleus</location>
    </subcellularLocation>
</comment>
<dbReference type="GO" id="GO:0000294">
    <property type="term" value="P:nuclear-transcribed mRNA catabolic process, RNase MRP-dependent"/>
    <property type="evidence" value="ECO:0007669"/>
    <property type="project" value="TreeGrafter"/>
</dbReference>
<name>G8YT84_PICSO</name>
<dbReference type="InterPro" id="IPR036882">
    <property type="entry name" value="Alba-like_dom_sf"/>
</dbReference>
<keyword evidence="3" id="KW-0539">Nucleus</keyword>
<sequence>MGTDIKTNKQRIKGKHIKHNPNTEQLSKVSNETTFLVKSSTPFVSALKKIQKILDKFDKSVSRSKKYQGGEYKKIKYITVKGMGKCIDKTVSLGLHFHEEKQHKVDILTGSIQVLDEFILGNSEEESDDNAEYSSNQIYKKRNVSYVEIRIWLEGA</sequence>
<dbReference type="Gene3D" id="3.30.110.20">
    <property type="entry name" value="Alba-like domain"/>
    <property type="match status" value="1"/>
</dbReference>
<dbReference type="Proteomes" id="UP000005222">
    <property type="component" value="Chromosome B"/>
</dbReference>
<dbReference type="GO" id="GO:0004526">
    <property type="term" value="F:ribonuclease P activity"/>
    <property type="evidence" value="ECO:0007669"/>
    <property type="project" value="TreeGrafter"/>
</dbReference>